<dbReference type="Pfam" id="PF01585">
    <property type="entry name" value="G-patch"/>
    <property type="match status" value="1"/>
</dbReference>
<reference evidence="3" key="2">
    <citation type="journal article" name="BMC Genomics">
        <title>New genome assemblies reveal patterns of domestication and adaptation across Brettanomyces (Dekkera) species.</title>
        <authorList>
            <person name="Roach M.J."/>
            <person name="Borneman A.R."/>
        </authorList>
    </citation>
    <scope>NUCLEOTIDE SEQUENCE</scope>
    <source>
        <strain evidence="3">UCD 2041</strain>
    </source>
</reference>
<dbReference type="SMART" id="SM00443">
    <property type="entry name" value="G_patch"/>
    <property type="match status" value="1"/>
</dbReference>
<feature type="compositionally biased region" description="Basic and acidic residues" evidence="1">
    <location>
        <begin position="56"/>
        <end position="68"/>
    </location>
</feature>
<name>A0A871RA33_DEKBR</name>
<feature type="region of interest" description="Disordered" evidence="1">
    <location>
        <begin position="1"/>
        <end position="71"/>
    </location>
</feature>
<organism evidence="3 4">
    <name type="scientific">Dekkera bruxellensis</name>
    <name type="common">Brettanomyces custersii</name>
    <dbReference type="NCBI Taxonomy" id="5007"/>
    <lineage>
        <taxon>Eukaryota</taxon>
        <taxon>Fungi</taxon>
        <taxon>Dikarya</taxon>
        <taxon>Ascomycota</taxon>
        <taxon>Saccharomycotina</taxon>
        <taxon>Pichiomycetes</taxon>
        <taxon>Pichiales</taxon>
        <taxon>Pichiaceae</taxon>
        <taxon>Brettanomyces</taxon>
    </lineage>
</organism>
<proteinExistence type="predicted"/>
<dbReference type="EMBL" id="CP063136">
    <property type="protein sequence ID" value="QOU21544.1"/>
    <property type="molecule type" value="Genomic_DNA"/>
</dbReference>
<evidence type="ECO:0000313" key="3">
    <source>
        <dbReference type="EMBL" id="QOU21544.1"/>
    </source>
</evidence>
<dbReference type="Proteomes" id="UP000663131">
    <property type="component" value="Chromosome 8"/>
</dbReference>
<dbReference type="PROSITE" id="PS50174">
    <property type="entry name" value="G_PATCH"/>
    <property type="match status" value="1"/>
</dbReference>
<dbReference type="InterPro" id="IPR045211">
    <property type="entry name" value="TFP11/STIP/Ntr1"/>
</dbReference>
<dbReference type="GeneID" id="64573193"/>
<dbReference type="GO" id="GO:0071008">
    <property type="term" value="C:U2-type post-mRNA release spliceosomal complex"/>
    <property type="evidence" value="ECO:0007669"/>
    <property type="project" value="TreeGrafter"/>
</dbReference>
<dbReference type="GO" id="GO:0000390">
    <property type="term" value="P:spliceosomal complex disassembly"/>
    <property type="evidence" value="ECO:0007669"/>
    <property type="project" value="InterPro"/>
</dbReference>
<evidence type="ECO:0000313" key="4">
    <source>
        <dbReference type="Proteomes" id="UP000663131"/>
    </source>
</evidence>
<dbReference type="InterPro" id="IPR000467">
    <property type="entry name" value="G_patch_dom"/>
</dbReference>
<feature type="domain" description="G-patch" evidence="2">
    <location>
        <begin position="87"/>
        <end position="133"/>
    </location>
</feature>
<protein>
    <recommendedName>
        <fullName evidence="2">G-patch domain-containing protein</fullName>
    </recommendedName>
</protein>
<reference evidence="3" key="1">
    <citation type="submission" date="2020-10" db="EMBL/GenBank/DDBJ databases">
        <authorList>
            <person name="Palmer J.M."/>
        </authorList>
    </citation>
    <scope>NUCLEOTIDE SEQUENCE</scope>
    <source>
        <strain evidence="3">UCD 2041</strain>
    </source>
</reference>
<evidence type="ECO:0000256" key="1">
    <source>
        <dbReference type="SAM" id="MobiDB-lite"/>
    </source>
</evidence>
<dbReference type="OrthoDB" id="4822at2759"/>
<evidence type="ECO:0000259" key="2">
    <source>
        <dbReference type="PROSITE" id="PS50174"/>
    </source>
</evidence>
<dbReference type="GO" id="GO:0003676">
    <property type="term" value="F:nucleic acid binding"/>
    <property type="evidence" value="ECO:0007669"/>
    <property type="project" value="InterPro"/>
</dbReference>
<dbReference type="PANTHER" id="PTHR23329:SF1">
    <property type="entry name" value="TUFTELIN-INTERACTING PROTEIN 11"/>
    <property type="match status" value="1"/>
</dbReference>
<dbReference type="KEGG" id="bbrx:BRETT_001268"/>
<dbReference type="PANTHER" id="PTHR23329">
    <property type="entry name" value="TUFTELIN-INTERACTING PROTEIN 11-RELATED"/>
    <property type="match status" value="1"/>
</dbReference>
<dbReference type="RefSeq" id="XP_041138037.1">
    <property type="nucleotide sequence ID" value="XM_041279823.1"/>
</dbReference>
<gene>
    <name evidence="3" type="ORF">BRETT_001268</name>
</gene>
<accession>A0A871RA33</accession>
<dbReference type="AlphaFoldDB" id="A0A871RA33"/>
<sequence length="742" mass="85466">MENWRKRPLSWVNRRNDKRDSDSDDSMGVSEISDNNEDEKPIRFSKGSGFVSGDVLHGETESTSDKLKTTQADKNLNDASVAPEYMKYGIGAKMMKQMGYVEGQGLGKTGQGIKEPIMTKLRPKGIGLGAIKEKIEESDDDSSMSESERLSVKSPIKKLNFQIQVLPTLFELITALEDESFHVPQRIKEISDNSDQENSNSNRELRLLLEDVLWKIRDINSREKYYRHQIQEYDEYLQGTESKIEFAEFVIGTIEKSRAENDEFDKTSILKILQVINQEAVDRKIKIDSQVTDVLISMMAPTVKELFAKCNLRLFSQTTDLINLLCSWKRSLSEISDASVINSSEPEQGDISAFDNMILQFWIPKVTNFFHTEWISISQPNLGISLIDDFASTGLVNSSGANFVLRSVIVPILIDDINNQWIIDSVDNADGPEIWIVDWLEFLPEDMLGEIMKHLFRKYCQWITDDWNLENDPVLPSQRIHLNLWLDYYDGKGRIEQHILKSIIAKLVNELREYQGDSFQIEEISNYMKYVHFIEMFRKNGLSEAVVNLIVQNEIMIPFTISFFKLKDDAQRFRFLSIWVGSLFSKVEELQCVKDSLVICYDYLNLKYNTGISRKYRILAELPSISQLESQIVHPMNKFLQNLENCDTKSEGNQADIGQKNRVTVTMKMLTEEYCEKHGMFLIPLRNEGLNETGKVMFEATTDMVKGVHVYFEDDILWAEVSEKRFEPIDLEELNDLVAALK</sequence>